<dbReference type="Pfam" id="PF24750">
    <property type="entry name" value="b-prop_At3g26010-like"/>
    <property type="match status" value="1"/>
</dbReference>
<proteinExistence type="predicted"/>
<reference evidence="2" key="1">
    <citation type="journal article" date="2023" name="Science">
        <title>Elucidation of the pathway for biosynthesis of saponin adjuvants from the soapbark tree.</title>
        <authorList>
            <person name="Reed J."/>
            <person name="Orme A."/>
            <person name="El-Demerdash A."/>
            <person name="Owen C."/>
            <person name="Martin L.B.B."/>
            <person name="Misra R.C."/>
            <person name="Kikuchi S."/>
            <person name="Rejzek M."/>
            <person name="Martin A.C."/>
            <person name="Harkess A."/>
            <person name="Leebens-Mack J."/>
            <person name="Louveau T."/>
            <person name="Stephenson M.J."/>
            <person name="Osbourn A."/>
        </authorList>
    </citation>
    <scope>NUCLEOTIDE SEQUENCE</scope>
    <source>
        <strain evidence="2">S10</strain>
    </source>
</reference>
<organism evidence="2 3">
    <name type="scientific">Quillaja saponaria</name>
    <name type="common">Soap bark tree</name>
    <dbReference type="NCBI Taxonomy" id="32244"/>
    <lineage>
        <taxon>Eukaryota</taxon>
        <taxon>Viridiplantae</taxon>
        <taxon>Streptophyta</taxon>
        <taxon>Embryophyta</taxon>
        <taxon>Tracheophyta</taxon>
        <taxon>Spermatophyta</taxon>
        <taxon>Magnoliopsida</taxon>
        <taxon>eudicotyledons</taxon>
        <taxon>Gunneridae</taxon>
        <taxon>Pentapetalae</taxon>
        <taxon>rosids</taxon>
        <taxon>fabids</taxon>
        <taxon>Fabales</taxon>
        <taxon>Quillajaceae</taxon>
        <taxon>Quillaja</taxon>
    </lineage>
</organism>
<sequence length="198" mass="22316">MGVISQHLATVCSCRGGITEAGRVVYYVCNPLTKQCASLPSIRHMYVQAGFISDDKGFKVVLMSTGCTCSSGSLPLFVLSASYTCSELDEWKYWHINSSISSPQFDWFLDRNQPVATYKGILHWQDTENHRIIAYDTITDTDHVVNLPSEKARHNTGLLVTYQGRLRYIEAAHDRIRSLYLVCVESVRLWWGNMGSGI</sequence>
<dbReference type="AlphaFoldDB" id="A0AAD7PJP0"/>
<gene>
    <name evidence="2" type="ORF">O6P43_023957</name>
</gene>
<protein>
    <recommendedName>
        <fullName evidence="1">F-box protein At3g26010-like beta-propeller domain-containing protein</fullName>
    </recommendedName>
</protein>
<dbReference type="PANTHER" id="PTHR35546:SF130">
    <property type="entry name" value="EXPRESSED PROTEIN"/>
    <property type="match status" value="1"/>
</dbReference>
<dbReference type="InterPro" id="IPR055290">
    <property type="entry name" value="At3g26010-like"/>
</dbReference>
<dbReference type="KEGG" id="qsa:O6P43_023957"/>
<accession>A0AAD7PJP0</accession>
<evidence type="ECO:0000259" key="1">
    <source>
        <dbReference type="Pfam" id="PF24750"/>
    </source>
</evidence>
<dbReference type="Proteomes" id="UP001163823">
    <property type="component" value="Chromosome 9"/>
</dbReference>
<keyword evidence="3" id="KW-1185">Reference proteome</keyword>
<dbReference type="EMBL" id="JARAOO010000009">
    <property type="protein sequence ID" value="KAJ7957687.1"/>
    <property type="molecule type" value="Genomic_DNA"/>
</dbReference>
<evidence type="ECO:0000313" key="2">
    <source>
        <dbReference type="EMBL" id="KAJ7957687.1"/>
    </source>
</evidence>
<dbReference type="PANTHER" id="PTHR35546">
    <property type="entry name" value="F-BOX PROTEIN INTERACTION DOMAIN PROTEIN-RELATED"/>
    <property type="match status" value="1"/>
</dbReference>
<name>A0AAD7PJP0_QUISA</name>
<comment type="caution">
    <text evidence="2">The sequence shown here is derived from an EMBL/GenBank/DDBJ whole genome shotgun (WGS) entry which is preliminary data.</text>
</comment>
<evidence type="ECO:0000313" key="3">
    <source>
        <dbReference type="Proteomes" id="UP001163823"/>
    </source>
</evidence>
<feature type="domain" description="F-box protein At3g26010-like beta-propeller" evidence="1">
    <location>
        <begin position="20"/>
        <end position="175"/>
    </location>
</feature>
<dbReference type="InterPro" id="IPR056592">
    <property type="entry name" value="Beta-prop_At3g26010-like"/>
</dbReference>